<proteinExistence type="predicted"/>
<gene>
    <name evidence="2" type="ORF">FSB_LOCUS40056</name>
</gene>
<sequence length="153" mass="17593">MSDTQAEIGKSTPRSTKPRWISASPHRDRQNPGGSRQTQDESAKPRWISANPGRIGKPRSRSNRQPPRTTPRSRSKPVTNKPNEELEMGVSGFAEQSPKLRNLWVSREHNRWESREEIKKTVSGEQNRGETMLAMEFRESRGENEMKREKEIG</sequence>
<organism evidence="2">
    <name type="scientific">Fagus sylvatica</name>
    <name type="common">Beechnut</name>
    <dbReference type="NCBI Taxonomy" id="28930"/>
    <lineage>
        <taxon>Eukaryota</taxon>
        <taxon>Viridiplantae</taxon>
        <taxon>Streptophyta</taxon>
        <taxon>Embryophyta</taxon>
        <taxon>Tracheophyta</taxon>
        <taxon>Spermatophyta</taxon>
        <taxon>Magnoliopsida</taxon>
        <taxon>eudicotyledons</taxon>
        <taxon>Gunneridae</taxon>
        <taxon>Pentapetalae</taxon>
        <taxon>rosids</taxon>
        <taxon>fabids</taxon>
        <taxon>Fagales</taxon>
        <taxon>Fagaceae</taxon>
        <taxon>Fagus</taxon>
    </lineage>
</organism>
<evidence type="ECO:0000313" key="2">
    <source>
        <dbReference type="EMBL" id="SPD12174.1"/>
    </source>
</evidence>
<feature type="region of interest" description="Disordered" evidence="1">
    <location>
        <begin position="1"/>
        <end position="97"/>
    </location>
</feature>
<dbReference type="EMBL" id="OIVN01003569">
    <property type="protein sequence ID" value="SPD12174.1"/>
    <property type="molecule type" value="Genomic_DNA"/>
</dbReference>
<feature type="region of interest" description="Disordered" evidence="1">
    <location>
        <begin position="116"/>
        <end position="153"/>
    </location>
</feature>
<feature type="compositionally biased region" description="Basic and acidic residues" evidence="1">
    <location>
        <begin position="136"/>
        <end position="153"/>
    </location>
</feature>
<reference evidence="2" key="1">
    <citation type="submission" date="2018-02" db="EMBL/GenBank/DDBJ databases">
        <authorList>
            <person name="Cohen D.B."/>
            <person name="Kent A.D."/>
        </authorList>
    </citation>
    <scope>NUCLEOTIDE SEQUENCE</scope>
</reference>
<dbReference type="AlphaFoldDB" id="A0A2N9HKH9"/>
<evidence type="ECO:0000256" key="1">
    <source>
        <dbReference type="SAM" id="MobiDB-lite"/>
    </source>
</evidence>
<protein>
    <submittedName>
        <fullName evidence="2">Uncharacterized protein</fullName>
    </submittedName>
</protein>
<feature type="compositionally biased region" description="Low complexity" evidence="1">
    <location>
        <begin position="63"/>
        <end position="72"/>
    </location>
</feature>
<name>A0A2N9HKH9_FAGSY</name>
<accession>A0A2N9HKH9</accession>